<proteinExistence type="predicted"/>
<keyword evidence="6" id="KW-1185">Reference proteome</keyword>
<name>A0A484K841_9ASTE</name>
<feature type="chain" id="PRO_5019855452" description="Gnk2-homologous domain-containing protein" evidence="3">
    <location>
        <begin position="24"/>
        <end position="257"/>
    </location>
</feature>
<dbReference type="Proteomes" id="UP000595140">
    <property type="component" value="Unassembled WGS sequence"/>
</dbReference>
<dbReference type="CDD" id="cd23509">
    <property type="entry name" value="Gnk2-like"/>
    <property type="match status" value="2"/>
</dbReference>
<feature type="domain" description="Gnk2-homologous" evidence="4">
    <location>
        <begin position="19"/>
        <end position="125"/>
    </location>
</feature>
<dbReference type="OrthoDB" id="1305642at2759"/>
<evidence type="ECO:0000259" key="4">
    <source>
        <dbReference type="PROSITE" id="PS51473"/>
    </source>
</evidence>
<dbReference type="PANTHER" id="PTHR32099">
    <property type="entry name" value="CYSTEINE-RICH REPEAT SECRETORY PROTEIN"/>
    <property type="match status" value="1"/>
</dbReference>
<evidence type="ECO:0000313" key="5">
    <source>
        <dbReference type="EMBL" id="VFQ58969.1"/>
    </source>
</evidence>
<reference evidence="5 6" key="1">
    <citation type="submission" date="2018-04" db="EMBL/GenBank/DDBJ databases">
        <authorList>
            <person name="Vogel A."/>
        </authorList>
    </citation>
    <scope>NUCLEOTIDE SEQUENCE [LARGE SCALE GENOMIC DNA]</scope>
</reference>
<organism evidence="5 6">
    <name type="scientific">Cuscuta campestris</name>
    <dbReference type="NCBI Taxonomy" id="132261"/>
    <lineage>
        <taxon>Eukaryota</taxon>
        <taxon>Viridiplantae</taxon>
        <taxon>Streptophyta</taxon>
        <taxon>Embryophyta</taxon>
        <taxon>Tracheophyta</taxon>
        <taxon>Spermatophyta</taxon>
        <taxon>Magnoliopsida</taxon>
        <taxon>eudicotyledons</taxon>
        <taxon>Gunneridae</taxon>
        <taxon>Pentapetalae</taxon>
        <taxon>asterids</taxon>
        <taxon>lamiids</taxon>
        <taxon>Solanales</taxon>
        <taxon>Convolvulaceae</taxon>
        <taxon>Cuscuteae</taxon>
        <taxon>Cuscuta</taxon>
        <taxon>Cuscuta subgen. Grammica</taxon>
        <taxon>Cuscuta sect. Cleistogrammica</taxon>
    </lineage>
</organism>
<feature type="domain" description="Gnk2-homologous" evidence="4">
    <location>
        <begin position="132"/>
        <end position="238"/>
    </location>
</feature>
<feature type="signal peptide" evidence="3">
    <location>
        <begin position="1"/>
        <end position="23"/>
    </location>
</feature>
<dbReference type="PROSITE" id="PS51473">
    <property type="entry name" value="GNK2"/>
    <property type="match status" value="2"/>
</dbReference>
<evidence type="ECO:0000313" key="6">
    <source>
        <dbReference type="Proteomes" id="UP000595140"/>
    </source>
</evidence>
<dbReference type="Pfam" id="PF01657">
    <property type="entry name" value="Stress-antifung"/>
    <property type="match status" value="2"/>
</dbReference>
<dbReference type="InterPro" id="IPR002902">
    <property type="entry name" value="GNK2"/>
</dbReference>
<keyword evidence="1 3" id="KW-0732">Signal</keyword>
<dbReference type="InterPro" id="IPR038408">
    <property type="entry name" value="GNK2_sf"/>
</dbReference>
<evidence type="ECO:0000256" key="2">
    <source>
        <dbReference type="ARBA" id="ARBA00022737"/>
    </source>
</evidence>
<dbReference type="AlphaFoldDB" id="A0A484K841"/>
<dbReference type="EMBL" id="OOIL02000002">
    <property type="protein sequence ID" value="VFQ58969.1"/>
    <property type="molecule type" value="Genomic_DNA"/>
</dbReference>
<keyword evidence="2" id="KW-0677">Repeat</keyword>
<dbReference type="PANTHER" id="PTHR32099:SF42">
    <property type="entry name" value="CYSTEINE-RICH RECEPTOR-LIKE PROTEIN KINASE 9-RELATED"/>
    <property type="match status" value="1"/>
</dbReference>
<protein>
    <recommendedName>
        <fullName evidence="4">Gnk2-homologous domain-containing protein</fullName>
    </recommendedName>
</protein>
<dbReference type="Gene3D" id="3.30.430.20">
    <property type="entry name" value="Gnk2 domain, C-X8-C-X2-C motif"/>
    <property type="match status" value="2"/>
</dbReference>
<accession>A0A484K841</accession>
<sequence length="257" mass="27621">MYPLSSIVFCFVVLLTLLGGGTSQLGYRCGDSLVHHNENNIKIVLDDLVSNATRPGGFYKTKAGSGGSNTVYGRFICRGDISLADCQSCIEDAAKEVLVLCPLAEKAAGRIFYRQCTLDYSSNPMFGIEDIYTAPVVSCDSQISSEPQRFMGLLKNALNRMADAVAATSGKFATLEANVSSASKTMYLLGQCTPDLSKSECGSCLEAGIRFVPQLCYSTLGAEIILASCHIKYDMYPLSKILPSPPAPIRRPPVKGN</sequence>
<evidence type="ECO:0000256" key="3">
    <source>
        <dbReference type="SAM" id="SignalP"/>
    </source>
</evidence>
<evidence type="ECO:0000256" key="1">
    <source>
        <dbReference type="ARBA" id="ARBA00022729"/>
    </source>
</evidence>
<gene>
    <name evidence="5" type="ORF">CCAM_LOCUS745</name>
</gene>